<dbReference type="EMBL" id="FNHZ01000006">
    <property type="protein sequence ID" value="SDN10022.1"/>
    <property type="molecule type" value="Genomic_DNA"/>
</dbReference>
<proteinExistence type="predicted"/>
<organism evidence="2 3">
    <name type="scientific">Lachnospira pectinoschiza</name>
    <dbReference type="NCBI Taxonomy" id="28052"/>
    <lineage>
        <taxon>Bacteria</taxon>
        <taxon>Bacillati</taxon>
        <taxon>Bacillota</taxon>
        <taxon>Clostridia</taxon>
        <taxon>Lachnospirales</taxon>
        <taxon>Lachnospiraceae</taxon>
        <taxon>Lachnospira</taxon>
    </lineage>
</organism>
<dbReference type="InterPro" id="IPR043128">
    <property type="entry name" value="Rev_trsase/Diguanyl_cyclase"/>
</dbReference>
<dbReference type="CDD" id="cd01949">
    <property type="entry name" value="GGDEF"/>
    <property type="match status" value="1"/>
</dbReference>
<sequence length="570" mass="65582">MNDSYIHNLIVNSDTFDILSADSEFYNFMGERLYFTFEKFIGESDLELFKYKVLSKDSSYFIIKMYSQIGTLLDYIMKISPGPNKSQIAIRCVEMNKLIDEHMQLIKHQSVDYNVLNLYNDKILVYYPDKMDVVIYEPTIDGRDYEVLSLKDFSKRIPGDSNRLISSLKNGESSFEYIFDDDNSEDLVQVRGMSIYNNGEFLRATGFIHKNTRAITTTTNKPMIDSLTGTLTKNEITNYAVKQIDIEHREGTTIAIIDIDYFKNVNDSLGHLKGDEVLRSISDIIKQQVGNAGIVGRFGGDEFFVVLHNGYNEEKTREILRSLKNIVNATYAPNDEGKPVVSLSIGCACYPKDADNYTDLFTIADYCLYVAKDLGRNRYIIYTPARLKSLEEIKQDSATNHDLNIDGRNNLNLSEVICKLFAKLTDDEEVGIQEVLDAFSYIQNFQRVIIYDENARPVHIASRNNYDREVIEACSSYILDEDLNSIYQYDNVLLINNISILNNHAPAVYEPLKKQGVQAFIHIKFKDKYNHRYILSIEATKIRITWDTNNIHNYRLMAKICAYVINKYGL</sequence>
<dbReference type="PANTHER" id="PTHR45138:SF9">
    <property type="entry name" value="DIGUANYLATE CYCLASE DGCM-RELATED"/>
    <property type="match status" value="1"/>
</dbReference>
<dbReference type="SUPFAM" id="SSF55073">
    <property type="entry name" value="Nucleotide cyclase"/>
    <property type="match status" value="1"/>
</dbReference>
<dbReference type="SMART" id="SM00267">
    <property type="entry name" value="GGDEF"/>
    <property type="match status" value="1"/>
</dbReference>
<dbReference type="NCBIfam" id="TIGR00254">
    <property type="entry name" value="GGDEF"/>
    <property type="match status" value="1"/>
</dbReference>
<evidence type="ECO:0000313" key="3">
    <source>
        <dbReference type="Proteomes" id="UP000187651"/>
    </source>
</evidence>
<dbReference type="Proteomes" id="UP000187651">
    <property type="component" value="Unassembled WGS sequence"/>
</dbReference>
<dbReference type="RefSeq" id="WP_074521891.1">
    <property type="nucleotide sequence ID" value="NZ_FNHZ01000006.1"/>
</dbReference>
<dbReference type="AlphaFoldDB" id="A0A1G9YM17"/>
<dbReference type="Pfam" id="PF00990">
    <property type="entry name" value="GGDEF"/>
    <property type="match status" value="1"/>
</dbReference>
<accession>A0A1G9YM17</accession>
<dbReference type="InterPro" id="IPR029787">
    <property type="entry name" value="Nucleotide_cyclase"/>
</dbReference>
<reference evidence="3" key="1">
    <citation type="submission" date="2016-10" db="EMBL/GenBank/DDBJ databases">
        <authorList>
            <person name="Varghese N."/>
            <person name="Submissions S."/>
        </authorList>
    </citation>
    <scope>NUCLEOTIDE SEQUENCE [LARGE SCALE GENOMIC DNA]</scope>
    <source>
        <strain evidence="3">M83</strain>
    </source>
</reference>
<keyword evidence="3" id="KW-1185">Reference proteome</keyword>
<feature type="domain" description="GGDEF" evidence="1">
    <location>
        <begin position="250"/>
        <end position="384"/>
    </location>
</feature>
<evidence type="ECO:0000313" key="2">
    <source>
        <dbReference type="EMBL" id="SDN10022.1"/>
    </source>
</evidence>
<protein>
    <submittedName>
        <fullName evidence="2">Diguanylate cyclase (GGDEF) domain-containing protein</fullName>
    </submittedName>
</protein>
<dbReference type="InterPro" id="IPR000160">
    <property type="entry name" value="GGDEF_dom"/>
</dbReference>
<dbReference type="PANTHER" id="PTHR45138">
    <property type="entry name" value="REGULATORY COMPONENTS OF SENSORY TRANSDUCTION SYSTEM"/>
    <property type="match status" value="1"/>
</dbReference>
<name>A0A1G9YM17_9FIRM</name>
<dbReference type="Gene3D" id="3.30.70.270">
    <property type="match status" value="1"/>
</dbReference>
<dbReference type="GO" id="GO:0052621">
    <property type="term" value="F:diguanylate cyclase activity"/>
    <property type="evidence" value="ECO:0007669"/>
    <property type="project" value="TreeGrafter"/>
</dbReference>
<dbReference type="OrthoDB" id="9804955at2"/>
<gene>
    <name evidence="2" type="ORF">SAMN05216544_1846</name>
</gene>
<dbReference type="InterPro" id="IPR050469">
    <property type="entry name" value="Diguanylate_Cyclase"/>
</dbReference>
<dbReference type="PROSITE" id="PS50887">
    <property type="entry name" value="GGDEF"/>
    <property type="match status" value="1"/>
</dbReference>
<evidence type="ECO:0000259" key="1">
    <source>
        <dbReference type="PROSITE" id="PS50887"/>
    </source>
</evidence>